<evidence type="ECO:0000256" key="3">
    <source>
        <dbReference type="ARBA" id="ARBA00022795"/>
    </source>
</evidence>
<comment type="function">
    <text evidence="4">Required for flagellar hook formation. May act as a scaffolding protein.</text>
</comment>
<sequence>MDVTSITNSTAASSAAATGTTGAATAAAAKATSSVAAKLNAETFLTLFMTQLKNQDPTKPMDGTEYVSQLATLSQVEQATQTNKKLDSLLTSSFLDQADSIVGRTISSADGTTSGTVQSVKVTGDGALATLTDGRTVLLQSGVSVS</sequence>
<proteinExistence type="inferred from homology"/>
<comment type="caution">
    <text evidence="5">The sequence shown here is derived from an EMBL/GenBank/DDBJ whole genome shotgun (WGS) entry which is preliminary data.</text>
</comment>
<dbReference type="GO" id="GO:0044781">
    <property type="term" value="P:bacterial-type flagellum organization"/>
    <property type="evidence" value="ECO:0007669"/>
    <property type="project" value="UniProtKB-KW"/>
</dbReference>
<dbReference type="EMBL" id="BPQO01000003">
    <property type="protein sequence ID" value="GJD87527.1"/>
    <property type="molecule type" value="Genomic_DNA"/>
</dbReference>
<protein>
    <recommendedName>
        <fullName evidence="2">Basal-body rod modification protein FlgD</fullName>
    </recommendedName>
</protein>
<keyword evidence="3" id="KW-1005">Bacterial flagellum biogenesis</keyword>
<dbReference type="RefSeq" id="WP_066922579.1">
    <property type="nucleotide sequence ID" value="NZ_BPQO01000003.1"/>
</dbReference>
<dbReference type="Proteomes" id="UP001055247">
    <property type="component" value="Unassembled WGS sequence"/>
</dbReference>
<organism evidence="5 6">
    <name type="scientific">Methylobacterium hispanicum</name>
    <dbReference type="NCBI Taxonomy" id="270350"/>
    <lineage>
        <taxon>Bacteria</taxon>
        <taxon>Pseudomonadati</taxon>
        <taxon>Pseudomonadota</taxon>
        <taxon>Alphaproteobacteria</taxon>
        <taxon>Hyphomicrobiales</taxon>
        <taxon>Methylobacteriaceae</taxon>
        <taxon>Methylobacterium</taxon>
    </lineage>
</organism>
<evidence type="ECO:0000256" key="4">
    <source>
        <dbReference type="ARBA" id="ARBA00024746"/>
    </source>
</evidence>
<evidence type="ECO:0000313" key="6">
    <source>
        <dbReference type="Proteomes" id="UP001055247"/>
    </source>
</evidence>
<reference evidence="5" key="2">
    <citation type="submission" date="2021-08" db="EMBL/GenBank/DDBJ databases">
        <authorList>
            <person name="Tani A."/>
            <person name="Ola A."/>
            <person name="Ogura Y."/>
            <person name="Katsura K."/>
            <person name="Hayashi T."/>
        </authorList>
    </citation>
    <scope>NUCLEOTIDE SEQUENCE</scope>
    <source>
        <strain evidence="5">DSM 16372</strain>
    </source>
</reference>
<dbReference type="Pfam" id="PF03963">
    <property type="entry name" value="FlgD"/>
    <property type="match status" value="1"/>
</dbReference>
<dbReference type="InterPro" id="IPR005648">
    <property type="entry name" value="FlgD"/>
</dbReference>
<evidence type="ECO:0000313" key="5">
    <source>
        <dbReference type="EMBL" id="GJD87527.1"/>
    </source>
</evidence>
<reference evidence="5" key="1">
    <citation type="journal article" date="2016" name="Front. Microbiol.">
        <title>Genome Sequence of the Piezophilic, Mesophilic Sulfate-Reducing Bacterium Desulfovibrio indicus J2T.</title>
        <authorList>
            <person name="Cao J."/>
            <person name="Maignien L."/>
            <person name="Shao Z."/>
            <person name="Alain K."/>
            <person name="Jebbar M."/>
        </authorList>
    </citation>
    <scope>NUCLEOTIDE SEQUENCE</scope>
    <source>
        <strain evidence="5">DSM 16372</strain>
    </source>
</reference>
<name>A0AAV4ZH40_9HYPH</name>
<keyword evidence="6" id="KW-1185">Reference proteome</keyword>
<evidence type="ECO:0000256" key="1">
    <source>
        <dbReference type="ARBA" id="ARBA00010577"/>
    </source>
</evidence>
<dbReference type="AlphaFoldDB" id="A0AAV4ZH40"/>
<comment type="similarity">
    <text evidence="1">Belongs to the FlgD family.</text>
</comment>
<evidence type="ECO:0000256" key="2">
    <source>
        <dbReference type="ARBA" id="ARBA00016013"/>
    </source>
</evidence>
<dbReference type="NCBIfam" id="NF004670">
    <property type="entry name" value="PRK06009.1"/>
    <property type="match status" value="1"/>
</dbReference>
<accession>A0AAV4ZH40</accession>
<gene>
    <name evidence="5" type="ORF">BHAOGJBA_1031</name>
</gene>